<dbReference type="CDD" id="cd16433">
    <property type="entry name" value="CheB"/>
    <property type="match status" value="1"/>
</dbReference>
<evidence type="ECO:0000259" key="5">
    <source>
        <dbReference type="PROSITE" id="PS50122"/>
    </source>
</evidence>
<feature type="active site" evidence="4">
    <location>
        <position position="138"/>
    </location>
</feature>
<dbReference type="Proteomes" id="UP000433945">
    <property type="component" value="Unassembled WGS sequence"/>
</dbReference>
<accession>A0A6N8HBP5</accession>
<protein>
    <recommendedName>
        <fullName evidence="2">protein-glutamate methylesterase</fullName>
        <ecNumber evidence="2">3.1.1.61</ecNumber>
    </recommendedName>
</protein>
<dbReference type="PROSITE" id="PS50122">
    <property type="entry name" value="CHEB"/>
    <property type="match status" value="1"/>
</dbReference>
<evidence type="ECO:0000256" key="2">
    <source>
        <dbReference type="ARBA" id="ARBA00039140"/>
    </source>
</evidence>
<dbReference type="PANTHER" id="PTHR42872:SF3">
    <property type="entry name" value="PROTEIN-GLUTAMATE METHYLESTERASE_PROTEIN-GLUTAMINE GLUTAMINASE 1"/>
    <property type="match status" value="1"/>
</dbReference>
<dbReference type="OrthoDB" id="1524092at2"/>
<keyword evidence="1 4" id="KW-0378">Hydrolase</keyword>
<dbReference type="EMBL" id="WOWP01000033">
    <property type="protein sequence ID" value="MUV03954.1"/>
    <property type="molecule type" value="Genomic_DNA"/>
</dbReference>
<dbReference type="EC" id="3.1.1.61" evidence="2"/>
<dbReference type="Gene3D" id="3.40.50.180">
    <property type="entry name" value="Methylesterase CheB, C-terminal domain"/>
    <property type="match status" value="1"/>
</dbReference>
<dbReference type="GO" id="GO:0006935">
    <property type="term" value="P:chemotaxis"/>
    <property type="evidence" value="ECO:0007669"/>
    <property type="project" value="UniProtKB-UniRule"/>
</dbReference>
<keyword evidence="4" id="KW-0145">Chemotaxis</keyword>
<dbReference type="SUPFAM" id="SSF52738">
    <property type="entry name" value="Methylesterase CheB, C-terminal domain"/>
    <property type="match status" value="1"/>
</dbReference>
<evidence type="ECO:0000256" key="1">
    <source>
        <dbReference type="ARBA" id="ARBA00022801"/>
    </source>
</evidence>
<dbReference type="PANTHER" id="PTHR42872">
    <property type="entry name" value="PROTEIN-GLUTAMATE METHYLESTERASE/PROTEIN-GLUTAMINE GLUTAMINASE"/>
    <property type="match status" value="1"/>
</dbReference>
<dbReference type="AlphaFoldDB" id="A0A6N8HBP5"/>
<evidence type="ECO:0000313" key="6">
    <source>
        <dbReference type="EMBL" id="MUV03954.1"/>
    </source>
</evidence>
<proteinExistence type="predicted"/>
<evidence type="ECO:0000256" key="3">
    <source>
        <dbReference type="ARBA" id="ARBA00048267"/>
    </source>
</evidence>
<dbReference type="GO" id="GO:0008984">
    <property type="term" value="F:protein-glutamate methylesterase activity"/>
    <property type="evidence" value="ECO:0007669"/>
    <property type="project" value="UniProtKB-EC"/>
</dbReference>
<dbReference type="InterPro" id="IPR000673">
    <property type="entry name" value="Sig_transdc_resp-reg_Me-estase"/>
</dbReference>
<evidence type="ECO:0000313" key="7">
    <source>
        <dbReference type="Proteomes" id="UP000433945"/>
    </source>
</evidence>
<organism evidence="6 7">
    <name type="scientific">Flavobacterium rakeshii</name>
    <dbReference type="NCBI Taxonomy" id="1038845"/>
    <lineage>
        <taxon>Bacteria</taxon>
        <taxon>Pseudomonadati</taxon>
        <taxon>Bacteroidota</taxon>
        <taxon>Flavobacteriia</taxon>
        <taxon>Flavobacteriales</taxon>
        <taxon>Flavobacteriaceae</taxon>
        <taxon>Flavobacterium</taxon>
    </lineage>
</organism>
<keyword evidence="7" id="KW-1185">Reference proteome</keyword>
<reference evidence="6 7" key="1">
    <citation type="submission" date="2019-12" db="EMBL/GenBank/DDBJ databases">
        <authorList>
            <person name="Sun J.-Q."/>
        </authorList>
    </citation>
    <scope>NUCLEOTIDE SEQUENCE [LARGE SCALE GENOMIC DNA]</scope>
    <source>
        <strain evidence="6 7">JCM 17928</strain>
    </source>
</reference>
<evidence type="ECO:0000256" key="4">
    <source>
        <dbReference type="PROSITE-ProRule" id="PRU00050"/>
    </source>
</evidence>
<name>A0A6N8HBP5_9FLAO</name>
<sequence length="196" mass="21111">MEESKIISGCKALLIGGSAGSLEVLIEVLPKLEQLNSFALIIVLHRKSGEDNLLENLISIKTPIPIMEVEDKVPVEPGYIYIAPSDYHLLFEKDETISLDTSEKVNYSRPSIDVAFESAADVYGPSLAAILLSGANADGTAGLQAIKEAGGVTVVQKPDSAEVAYMPGYAIENMSPDFVLDIKQILEFVKNINTSK</sequence>
<gene>
    <name evidence="6" type="ORF">GN157_09565</name>
</gene>
<feature type="active site" evidence="4">
    <location>
        <position position="45"/>
    </location>
</feature>
<dbReference type="RefSeq" id="WP_157483191.1">
    <property type="nucleotide sequence ID" value="NZ_WOWP01000033.1"/>
</dbReference>
<feature type="active site" evidence="4">
    <location>
        <position position="18"/>
    </location>
</feature>
<feature type="domain" description="CheB-type methylesterase" evidence="5">
    <location>
        <begin position="6"/>
        <end position="185"/>
    </location>
</feature>
<comment type="caution">
    <text evidence="6">The sequence shown here is derived from an EMBL/GenBank/DDBJ whole genome shotgun (WGS) entry which is preliminary data.</text>
</comment>
<comment type="catalytic activity">
    <reaction evidence="3">
        <text>[protein]-L-glutamate 5-O-methyl ester + H2O = L-glutamyl-[protein] + methanol + H(+)</text>
        <dbReference type="Rhea" id="RHEA:23236"/>
        <dbReference type="Rhea" id="RHEA-COMP:10208"/>
        <dbReference type="Rhea" id="RHEA-COMP:10311"/>
        <dbReference type="ChEBI" id="CHEBI:15377"/>
        <dbReference type="ChEBI" id="CHEBI:15378"/>
        <dbReference type="ChEBI" id="CHEBI:17790"/>
        <dbReference type="ChEBI" id="CHEBI:29973"/>
        <dbReference type="ChEBI" id="CHEBI:82795"/>
        <dbReference type="EC" id="3.1.1.61"/>
    </reaction>
</comment>
<dbReference type="Pfam" id="PF01339">
    <property type="entry name" value="CheB_methylest"/>
    <property type="match status" value="1"/>
</dbReference>
<dbReference type="GO" id="GO:0000156">
    <property type="term" value="F:phosphorelay response regulator activity"/>
    <property type="evidence" value="ECO:0007669"/>
    <property type="project" value="InterPro"/>
</dbReference>
<dbReference type="InterPro" id="IPR035909">
    <property type="entry name" value="CheB_C"/>
</dbReference>
<dbReference type="GO" id="GO:0005737">
    <property type="term" value="C:cytoplasm"/>
    <property type="evidence" value="ECO:0007669"/>
    <property type="project" value="InterPro"/>
</dbReference>